<dbReference type="Proteomes" id="UP000184315">
    <property type="component" value="Unassembled WGS sequence"/>
</dbReference>
<evidence type="ECO:0000313" key="2">
    <source>
        <dbReference type="EMBL" id="CUR32818.1"/>
    </source>
</evidence>
<protein>
    <submittedName>
        <fullName evidence="2">Uncharacterized protein</fullName>
    </submittedName>
</protein>
<dbReference type="AlphaFoldDB" id="A0A1J1LLB1"/>
<reference evidence="3" key="1">
    <citation type="submission" date="2015-10" db="EMBL/GenBank/DDBJ databases">
        <authorList>
            <person name="Regsiter A."/>
            <person name="william w."/>
        </authorList>
    </citation>
    <scope>NUCLEOTIDE SEQUENCE [LARGE SCALE GENOMIC DNA]</scope>
</reference>
<keyword evidence="3" id="KW-1185">Reference proteome</keyword>
<gene>
    <name evidence="2" type="ORF">PL9214500065</name>
</gene>
<sequence>MSKIYSTEELIHILNEEREACLKGERLNLKATPAVGNPVIDCFLKPEGIQKFTAYQNFKATIHQYQKENQVSGVLEREITVKGKTLQFPFVNEQLIALPCDFEQLKTAKIRVLKFWHEVTAGMDLYLSLNSGKDYRQICVEEVDAIVQRTEWACIWKWEKSSFLEMLLQLGWGQPGEAGDRRGWPQSGSENIHAVKPGQQPIC</sequence>
<proteinExistence type="predicted"/>
<evidence type="ECO:0000313" key="3">
    <source>
        <dbReference type="Proteomes" id="UP000184315"/>
    </source>
</evidence>
<dbReference type="EMBL" id="CZDF01000156">
    <property type="protein sequence ID" value="CUR32818.1"/>
    <property type="molecule type" value="Genomic_DNA"/>
</dbReference>
<dbReference type="OrthoDB" id="483169at2"/>
<dbReference type="STRING" id="671072.PL9214500065"/>
<dbReference type="RefSeq" id="WP_072719531.1">
    <property type="nucleotide sequence ID" value="NZ_LN889802.1"/>
</dbReference>
<organism evidence="2 3">
    <name type="scientific">Planktothrix tepida PCC 9214</name>
    <dbReference type="NCBI Taxonomy" id="671072"/>
    <lineage>
        <taxon>Bacteria</taxon>
        <taxon>Bacillati</taxon>
        <taxon>Cyanobacteriota</taxon>
        <taxon>Cyanophyceae</taxon>
        <taxon>Oscillatoriophycideae</taxon>
        <taxon>Oscillatoriales</taxon>
        <taxon>Microcoleaceae</taxon>
        <taxon>Planktothrix</taxon>
    </lineage>
</organism>
<name>A0A1J1LLB1_9CYAN</name>
<evidence type="ECO:0000256" key="1">
    <source>
        <dbReference type="SAM" id="MobiDB-lite"/>
    </source>
</evidence>
<accession>A0A1J1LLB1</accession>
<feature type="region of interest" description="Disordered" evidence="1">
    <location>
        <begin position="178"/>
        <end position="203"/>
    </location>
</feature>